<evidence type="ECO:0000256" key="1">
    <source>
        <dbReference type="ARBA" id="ARBA00022741"/>
    </source>
</evidence>
<keyword evidence="2" id="KW-0067">ATP-binding</keyword>
<dbReference type="Pfam" id="PF08751">
    <property type="entry name" value="TrwC"/>
    <property type="match status" value="1"/>
</dbReference>
<dbReference type="GO" id="GO:0003678">
    <property type="term" value="F:DNA helicase activity"/>
    <property type="evidence" value="ECO:0007669"/>
    <property type="project" value="UniProtKB-ARBA"/>
</dbReference>
<dbReference type="NCBIfam" id="NF041492">
    <property type="entry name" value="MobF"/>
    <property type="match status" value="1"/>
</dbReference>
<evidence type="ECO:0000313" key="5">
    <source>
        <dbReference type="EMBL" id="MCF4121732.1"/>
    </source>
</evidence>
<dbReference type="InterPro" id="IPR014862">
    <property type="entry name" value="TrwC"/>
</dbReference>
<dbReference type="PANTHER" id="PTHR43788:SF6">
    <property type="entry name" value="DNA HELICASE B"/>
    <property type="match status" value="1"/>
</dbReference>
<feature type="region of interest" description="Disordered" evidence="3">
    <location>
        <begin position="1206"/>
        <end position="1228"/>
    </location>
</feature>
<dbReference type="GO" id="GO:0005524">
    <property type="term" value="F:ATP binding"/>
    <property type="evidence" value="ECO:0007669"/>
    <property type="project" value="UniProtKB-KW"/>
</dbReference>
<sequence length="1228" mass="132821">MSAGNGYEYLLKAVRNADLDRPTPAPGGVPAAEWVDPVVAYYAEAGTPPGFWLGAAVRDLGDGELAPGDPVTATHLQRLLGVGVDPVTAEPLGRRYPKYRPVGERITERSAQLDPGLSPEERQGAVDAITAEEVAAGDKTATAGFDLTFSVPKSASVLWGLSDRTVQALILAAHHQAVAETIAFIEAHIASTRVGTDAGDGSVAHVDVTGLVAMAYDHWDSRSHDPQLHTHLVVANKVRAVIDGKWRTLDSRALFNANVAFSEHYNAILADRLTATLGVTWSHRGRGRDRNPAFEIDGIPDELLSEFSSRSAEIEHCADALIRQYREQHGREPSRRTVVRLRAQATLATRPPKTLKSLADLTAWWHERATRILGRDSRTWARHLLATAARRPGRLHTAADVPTEKIEEAAVAVLAVVGDKRATWRHWNLWAEAERQTMTWRFHTRHDRVAAVAAVVATAEGGSIALTPPDLAPTPAFLLRDDGTSSLRPKHANVYTSEAVIAAERRLLALAATPTGPAIEGGLLTRVADDAVAQGILSRSQADAVLSITGSGRALDVLVGPAGTGKTTTMRLLRAVWEHQHGAGSVVGLAPSAAAAEVLSEELGIGCENTAKWLHDHTGRRTDFRPGQLVIVDEASLAGTHTLDRITHHAAQVGAKVLLVGDPAQLSAVETGGAFNLLVTERKRTTGDVPELVEVHRFANTWEKRASLRLRDGDTDVLALYERHGRIRAGSTEEMTQAAYESWKTDTDGGKVSVLIAADGQTVTDLNRRTRAERVLAGTVDDGRAVRLTGDVEASAGDVIVTRRNNRTLRHGRDGWVRNGNLWHVLAVHRDGSVTARRLDPDDEARKTRTSTNASGKNRARENAHARRENAHSVAGGTVRLPAGYVAKHVDLGYAITAHRAQGVTVDTAYTVATPTMTREALYVPLTRGRDSNVVFVAVDQPDHNHDQAPAAAHPDHAIPDPARARAILAGILARTGAEPTAHETRRAEEEQYASIARLAAEYDTIANLAQKPRWARLIAGTLLAEGFTEPEIVTVLESEAFGPLCAELRRAEADGHPVDELIPHLARARSLYDADDVAAVLHDRLAHTTACPAVHRPRLVAGLVPQALGPLPDDAREALNARAAVIEQRAHNLATRALQDRDAWTRHLPPRPAGGTADHEWKGAVLAVAAYRDKYAITRDTPLGDAPTSLAQRDDARRLNARLHAVQNARHEPEHRPRRARRTGLTI</sequence>
<evidence type="ECO:0000256" key="3">
    <source>
        <dbReference type="SAM" id="MobiDB-lite"/>
    </source>
</evidence>
<evidence type="ECO:0000259" key="4">
    <source>
        <dbReference type="Pfam" id="PF08751"/>
    </source>
</evidence>
<proteinExistence type="predicted"/>
<dbReference type="SUPFAM" id="SSF52540">
    <property type="entry name" value="P-loop containing nucleoside triphosphate hydrolases"/>
    <property type="match status" value="2"/>
</dbReference>
<evidence type="ECO:0000256" key="2">
    <source>
        <dbReference type="ARBA" id="ARBA00022840"/>
    </source>
</evidence>
<accession>A0AA41QEM1</accession>
<gene>
    <name evidence="5" type="ORF">L1785_12135</name>
</gene>
<comment type="caution">
    <text evidence="5">The sequence shown here is derived from an EMBL/GenBank/DDBJ whole genome shotgun (WGS) entry which is preliminary data.</text>
</comment>
<feature type="domain" description="TrwC relaxase" evidence="4">
    <location>
        <begin position="3"/>
        <end position="371"/>
    </location>
</feature>
<dbReference type="EMBL" id="JAKGSG010000034">
    <property type="protein sequence ID" value="MCF4121732.1"/>
    <property type="molecule type" value="Genomic_DNA"/>
</dbReference>
<dbReference type="InterPro" id="IPR027417">
    <property type="entry name" value="P-loop_NTPase"/>
</dbReference>
<feature type="compositionally biased region" description="Basic residues" evidence="3">
    <location>
        <begin position="1217"/>
        <end position="1228"/>
    </location>
</feature>
<dbReference type="CDD" id="cd18809">
    <property type="entry name" value="SF1_C_RecD"/>
    <property type="match status" value="1"/>
</dbReference>
<evidence type="ECO:0000313" key="6">
    <source>
        <dbReference type="Proteomes" id="UP001165405"/>
    </source>
</evidence>
<organism evidence="5 6">
    <name type="scientific">Antribacter soli</name>
    <dbReference type="NCBI Taxonomy" id="2910976"/>
    <lineage>
        <taxon>Bacteria</taxon>
        <taxon>Bacillati</taxon>
        <taxon>Actinomycetota</taxon>
        <taxon>Actinomycetes</taxon>
        <taxon>Micrococcales</taxon>
        <taxon>Promicromonosporaceae</taxon>
        <taxon>Antribacter</taxon>
    </lineage>
</organism>
<protein>
    <submittedName>
        <fullName evidence="5">Relaxase domain-containing protein</fullName>
    </submittedName>
</protein>
<name>A0AA41QEM1_9MICO</name>
<dbReference type="AlphaFoldDB" id="A0AA41QEM1"/>
<dbReference type="Proteomes" id="UP001165405">
    <property type="component" value="Unassembled WGS sequence"/>
</dbReference>
<dbReference type="PANTHER" id="PTHR43788">
    <property type="entry name" value="DNA2/NAM7 HELICASE FAMILY MEMBER"/>
    <property type="match status" value="1"/>
</dbReference>
<feature type="compositionally biased region" description="Basic and acidic residues" evidence="3">
    <location>
        <begin position="837"/>
        <end position="847"/>
    </location>
</feature>
<reference evidence="5" key="1">
    <citation type="submission" date="2022-01" db="EMBL/GenBank/DDBJ databases">
        <title>Antribacter sp. nov., isolated from Guizhou of China.</title>
        <authorList>
            <person name="Chengliang C."/>
            <person name="Ya Z."/>
        </authorList>
    </citation>
    <scope>NUCLEOTIDE SEQUENCE</scope>
    <source>
        <strain evidence="5">KLBMP 9083</strain>
    </source>
</reference>
<keyword evidence="6" id="KW-1185">Reference proteome</keyword>
<dbReference type="SUPFAM" id="SSF55464">
    <property type="entry name" value="Origin of replication-binding domain, RBD-like"/>
    <property type="match status" value="1"/>
</dbReference>
<feature type="region of interest" description="Disordered" evidence="3">
    <location>
        <begin position="837"/>
        <end position="875"/>
    </location>
</feature>
<keyword evidence="1" id="KW-0547">Nucleotide-binding</keyword>
<feature type="compositionally biased region" description="Basic and acidic residues" evidence="3">
    <location>
        <begin position="859"/>
        <end position="871"/>
    </location>
</feature>
<dbReference type="Gene3D" id="3.40.50.300">
    <property type="entry name" value="P-loop containing nucleotide triphosphate hydrolases"/>
    <property type="match status" value="2"/>
</dbReference>
<dbReference type="InterPro" id="IPR050534">
    <property type="entry name" value="Coronavir_polyprotein_1ab"/>
</dbReference>
<dbReference type="Pfam" id="PF13604">
    <property type="entry name" value="AAA_30"/>
    <property type="match status" value="1"/>
</dbReference>